<dbReference type="InterPro" id="IPR019734">
    <property type="entry name" value="TPR_rpt"/>
</dbReference>
<dbReference type="AlphaFoldDB" id="A0AAX6ME21"/>
<dbReference type="Gene3D" id="3.40.50.300">
    <property type="entry name" value="P-loop containing nucleotide triphosphate hydrolases"/>
    <property type="match status" value="1"/>
</dbReference>
<dbReference type="Gene3D" id="1.25.40.10">
    <property type="entry name" value="Tetratricopeptide repeat domain"/>
    <property type="match status" value="2"/>
</dbReference>
<dbReference type="InterPro" id="IPR027417">
    <property type="entry name" value="P-loop_NTPase"/>
</dbReference>
<dbReference type="InterPro" id="IPR011990">
    <property type="entry name" value="TPR-like_helical_dom_sf"/>
</dbReference>
<dbReference type="PANTHER" id="PTHR46082:SF6">
    <property type="entry name" value="AAA+ ATPASE DOMAIN-CONTAINING PROTEIN-RELATED"/>
    <property type="match status" value="1"/>
</dbReference>
<evidence type="ECO:0000256" key="1">
    <source>
        <dbReference type="PROSITE-ProRule" id="PRU00339"/>
    </source>
</evidence>
<feature type="compositionally biased region" description="Acidic residues" evidence="2">
    <location>
        <begin position="64"/>
        <end position="78"/>
    </location>
</feature>
<comment type="caution">
    <text evidence="4">The sequence shown here is derived from an EMBL/GenBank/DDBJ whole genome shotgun (WGS) entry which is preliminary data.</text>
</comment>
<evidence type="ECO:0000259" key="3">
    <source>
        <dbReference type="Pfam" id="PF00931"/>
    </source>
</evidence>
<evidence type="ECO:0000313" key="4">
    <source>
        <dbReference type="EMBL" id="KAK6950452.1"/>
    </source>
</evidence>
<dbReference type="InterPro" id="IPR002182">
    <property type="entry name" value="NB-ARC"/>
</dbReference>
<proteinExistence type="predicted"/>
<gene>
    <name evidence="4" type="ORF">Daesc_008780</name>
</gene>
<accession>A0AAX6ME21</accession>
<feature type="domain" description="NB-ARC" evidence="3">
    <location>
        <begin position="323"/>
        <end position="471"/>
    </location>
</feature>
<protein>
    <recommendedName>
        <fullName evidence="3">NB-ARC domain-containing protein</fullName>
    </recommendedName>
</protein>
<dbReference type="PANTHER" id="PTHR46082">
    <property type="entry name" value="ATP/GTP-BINDING PROTEIN-RELATED"/>
    <property type="match status" value="1"/>
</dbReference>
<dbReference type="Pfam" id="PF13424">
    <property type="entry name" value="TPR_12"/>
    <property type="match status" value="3"/>
</dbReference>
<evidence type="ECO:0000313" key="5">
    <source>
        <dbReference type="Proteomes" id="UP001369815"/>
    </source>
</evidence>
<dbReference type="SUPFAM" id="SSF48452">
    <property type="entry name" value="TPR-like"/>
    <property type="match status" value="3"/>
</dbReference>
<organism evidence="4 5">
    <name type="scientific">Daldinia eschscholtzii</name>
    <dbReference type="NCBI Taxonomy" id="292717"/>
    <lineage>
        <taxon>Eukaryota</taxon>
        <taxon>Fungi</taxon>
        <taxon>Dikarya</taxon>
        <taxon>Ascomycota</taxon>
        <taxon>Pezizomycotina</taxon>
        <taxon>Sordariomycetes</taxon>
        <taxon>Xylariomycetidae</taxon>
        <taxon>Xylariales</taxon>
        <taxon>Hypoxylaceae</taxon>
        <taxon>Daldinia</taxon>
    </lineage>
</organism>
<feature type="repeat" description="TPR" evidence="1">
    <location>
        <begin position="765"/>
        <end position="798"/>
    </location>
</feature>
<keyword evidence="5" id="KW-1185">Reference proteome</keyword>
<dbReference type="Pfam" id="PF00931">
    <property type="entry name" value="NB-ARC"/>
    <property type="match status" value="1"/>
</dbReference>
<feature type="region of interest" description="Disordered" evidence="2">
    <location>
        <begin position="58"/>
        <end position="85"/>
    </location>
</feature>
<dbReference type="SUPFAM" id="SSF52540">
    <property type="entry name" value="P-loop containing nucleoside triphosphate hydrolases"/>
    <property type="match status" value="1"/>
</dbReference>
<dbReference type="PROSITE" id="PS50005">
    <property type="entry name" value="TPR"/>
    <property type="match status" value="1"/>
</dbReference>
<name>A0AAX6ME21_9PEZI</name>
<dbReference type="EMBL" id="JBANMG010000008">
    <property type="protein sequence ID" value="KAK6950452.1"/>
    <property type="molecule type" value="Genomic_DNA"/>
</dbReference>
<dbReference type="GO" id="GO:0043531">
    <property type="term" value="F:ADP binding"/>
    <property type="evidence" value="ECO:0007669"/>
    <property type="project" value="InterPro"/>
</dbReference>
<reference evidence="4 5" key="1">
    <citation type="journal article" date="2024" name="Front Chem Biol">
        <title>Unveiling the potential of Daldinia eschscholtzii MFLUCC 19-0629 through bioactivity and bioinformatics studies for enhanced sustainable agriculture production.</title>
        <authorList>
            <person name="Brooks S."/>
            <person name="Weaver J.A."/>
            <person name="Klomchit A."/>
            <person name="Alharthi S.A."/>
            <person name="Onlamun T."/>
            <person name="Nurani R."/>
            <person name="Vong T.K."/>
            <person name="Alberti F."/>
            <person name="Greco C."/>
        </authorList>
    </citation>
    <scope>NUCLEOTIDE SEQUENCE [LARGE SCALE GENOMIC DNA]</scope>
    <source>
        <strain evidence="4">MFLUCC 19-0629</strain>
    </source>
</reference>
<sequence length="1079" mass="121594">MSESSILRNGLTQLSTPAICEVKGHPQTTWEDNSTGRGEHSAPTLWRRIGIRISRPKSASNIISDDDDDDKEDGDEVEDQRSSSTQHKVFWPRDYLAEDFPKARVWTYGYNADVIGAFQANNKNSVSQHGKDFAVRVERNLKSKAIWRSDFCSSQTKLIVFLGTPHRGSSMAGWGPVASNLAVLALQDSNKRIVRTLQVNDEVLDNIHTQFMNKVVEKGIMVHSFQEARGMSGVKGLGGKVVDDFSSKVGLPEVLEVVETIDADHRQMARCSSRTDQQYDSVPQIVPSNSLYHIPHLRNELFAGRNKVLIELEGLFFVKKCRKLAILGLGGVGKTQVALEFAYRVRDSRPDYSVFWVLAQSQATFEQSYAELAKVLQIPGQEDPKMLVKRHLNSAKAGKWLMIIDNADDHETLFRSKDPAGMIKYLPQSDHGLILFTTRLREVAVDVATNNVVDLGEMSSEEATSLFRAYLPDKNKMVTDSSVKELVKELTYLPLAIVQAASYINKNTMSVEKYSGLLRENEQNAINLLGRDFYDDTLGFPRAVSRTWTVSFERIRQQSAVAASILSYIACLDPKAIPQSLLPAQKSEVDLEEAIGVLLGYAFLTRRENNTMFDMHRLVHIAIRAWLQDNSLKQMRADAITYLSSVLSYEDLLDDELWAEYMPHALRLLQESRNCQMKERYELSCNVGARLSGTRRFAAAIKVLSEAFASREERGLQDINIRGNPLEYYLADAYYEVGLHRDAIEILEPTVPVDGDGDGDSVINLRVQYQLGRAYVRDGQAQRAIKVYERIMELQGDLPEDDINHLAAMQGLASAYIRNGQTEDAIERFKHIIAIRRKSSGEDSYILLVAELELAMAYCEAKQVEEAIGIFDRIIPIIKRTLAEDDPFGIVAQSSCARAYLAANRVKEAVALYEYLRGHLTKIVAEDNNLLLTVEYSLAEAYACNKQLKEAIEMLEHVRTCRKKTWGEDGEDMLGLEYYLGSLYGVNGQPKEAIPVFQHVVAVHKRTLPEEHRHRLEPERALAMAYYEYGKFEDAIEILDRVVAILLTTGRDEDVLAAAKQMLRMAHERRGGIFTSHVC</sequence>
<dbReference type="SMART" id="SM00028">
    <property type="entry name" value="TPR"/>
    <property type="match status" value="6"/>
</dbReference>
<evidence type="ECO:0000256" key="2">
    <source>
        <dbReference type="SAM" id="MobiDB-lite"/>
    </source>
</evidence>
<keyword evidence="1" id="KW-0802">TPR repeat</keyword>
<dbReference type="Proteomes" id="UP001369815">
    <property type="component" value="Unassembled WGS sequence"/>
</dbReference>
<dbReference type="InterPro" id="IPR053137">
    <property type="entry name" value="NLR-like"/>
</dbReference>